<name>A0A4U6QNV7_9ACTN</name>
<protein>
    <submittedName>
        <fullName evidence="9">MFS transporter</fullName>
    </submittedName>
</protein>
<organism evidence="9 10">
    <name type="scientific">Nakamurella flava</name>
    <dbReference type="NCBI Taxonomy" id="2576308"/>
    <lineage>
        <taxon>Bacteria</taxon>
        <taxon>Bacillati</taxon>
        <taxon>Actinomycetota</taxon>
        <taxon>Actinomycetes</taxon>
        <taxon>Nakamurellales</taxon>
        <taxon>Nakamurellaceae</taxon>
        <taxon>Nakamurella</taxon>
    </lineage>
</organism>
<feature type="transmembrane region" description="Helical" evidence="7">
    <location>
        <begin position="57"/>
        <end position="80"/>
    </location>
</feature>
<dbReference type="GO" id="GO:0022857">
    <property type="term" value="F:transmembrane transporter activity"/>
    <property type="evidence" value="ECO:0007669"/>
    <property type="project" value="InterPro"/>
</dbReference>
<keyword evidence="4 7" id="KW-0812">Transmembrane</keyword>
<evidence type="ECO:0000256" key="6">
    <source>
        <dbReference type="ARBA" id="ARBA00023136"/>
    </source>
</evidence>
<feature type="transmembrane region" description="Helical" evidence="7">
    <location>
        <begin position="310"/>
        <end position="329"/>
    </location>
</feature>
<evidence type="ECO:0000256" key="3">
    <source>
        <dbReference type="ARBA" id="ARBA00022475"/>
    </source>
</evidence>
<feature type="transmembrane region" description="Helical" evidence="7">
    <location>
        <begin position="207"/>
        <end position="226"/>
    </location>
</feature>
<evidence type="ECO:0000313" key="10">
    <source>
        <dbReference type="Proteomes" id="UP000306985"/>
    </source>
</evidence>
<evidence type="ECO:0000313" key="9">
    <source>
        <dbReference type="EMBL" id="TKV62099.1"/>
    </source>
</evidence>
<feature type="transmembrane region" description="Helical" evidence="7">
    <location>
        <begin position="247"/>
        <end position="270"/>
    </location>
</feature>
<comment type="caution">
    <text evidence="9">The sequence shown here is derived from an EMBL/GenBank/DDBJ whole genome shotgun (WGS) entry which is preliminary data.</text>
</comment>
<reference evidence="9 10" key="1">
    <citation type="submission" date="2019-05" db="EMBL/GenBank/DDBJ databases">
        <title>Nakamurella sp. N5BH11, whole genome shotgun sequence.</title>
        <authorList>
            <person name="Tuo L."/>
        </authorList>
    </citation>
    <scope>NUCLEOTIDE SEQUENCE [LARGE SCALE GENOMIC DNA]</scope>
    <source>
        <strain evidence="9 10">N5BH11</strain>
    </source>
</reference>
<dbReference type="SUPFAM" id="SSF103473">
    <property type="entry name" value="MFS general substrate transporter"/>
    <property type="match status" value="1"/>
</dbReference>
<dbReference type="AlphaFoldDB" id="A0A4U6QNV7"/>
<feature type="transmembrane region" description="Helical" evidence="7">
    <location>
        <begin position="28"/>
        <end position="45"/>
    </location>
</feature>
<feature type="transmembrane region" description="Helical" evidence="7">
    <location>
        <begin position="429"/>
        <end position="451"/>
    </location>
</feature>
<dbReference type="GO" id="GO:0005886">
    <property type="term" value="C:plasma membrane"/>
    <property type="evidence" value="ECO:0007669"/>
    <property type="project" value="UniProtKB-SubCell"/>
</dbReference>
<dbReference type="NCBIfam" id="TIGR00711">
    <property type="entry name" value="efflux_EmrB"/>
    <property type="match status" value="1"/>
</dbReference>
<feature type="domain" description="Major facilitator superfamily (MFS) profile" evidence="8">
    <location>
        <begin position="1"/>
        <end position="455"/>
    </location>
</feature>
<evidence type="ECO:0000256" key="1">
    <source>
        <dbReference type="ARBA" id="ARBA00004651"/>
    </source>
</evidence>
<keyword evidence="10" id="KW-1185">Reference proteome</keyword>
<keyword evidence="2" id="KW-0813">Transport</keyword>
<dbReference type="CDD" id="cd17321">
    <property type="entry name" value="MFS_MMR_MDR_like"/>
    <property type="match status" value="1"/>
</dbReference>
<sequence length="469" mass="48363">MVVLDATIVNIALPEAQVALGISDADRQWMVTAYALPFGALLLLGGRVADFLGRKRILLIALTGFALASALAGFAHTGLLLFTGRALQGVFAAMLAPAALSLITVTFTEERERAKAFAVFGAIAGGGAAVGLLLGGLLTEWFSWRWCLFVNIPIAAIALFFGWRVLKESRIHGGTHYDLPGALLATGGLGALVWACTQPAEHGWGSVNTLGWMAAAVLLLVAFVVVELKSSSPLLPMRILANRNRAGAYLVGLLVGAGLFAVFLFLTYYLQGILQYTPIQAGFAFLPFSAGVIVGAGVGSQLTIRIGPRIVVPAGTVLGLIGLAWLSQITPETTYFGTILPAQLLISVGMGFIFMSTTNLALVGVSNDDAGVASAVVNTVQQVGGSVGTALLNTIAATATATYLAANPPTEQTPEAIGRLQAAAAVDGFGSAFVWAAVIFGLATVAALVLINAGKHQVAEVSAPAGHAL</sequence>
<dbReference type="PROSITE" id="PS00216">
    <property type="entry name" value="SUGAR_TRANSPORT_1"/>
    <property type="match status" value="1"/>
</dbReference>
<comment type="subcellular location">
    <subcellularLocation>
        <location evidence="1">Cell membrane</location>
        <topology evidence="1">Multi-pass membrane protein</topology>
    </subcellularLocation>
</comment>
<dbReference type="PANTHER" id="PTHR42718:SF46">
    <property type="entry name" value="BLR6921 PROTEIN"/>
    <property type="match status" value="1"/>
</dbReference>
<dbReference type="Pfam" id="PF07690">
    <property type="entry name" value="MFS_1"/>
    <property type="match status" value="1"/>
</dbReference>
<keyword evidence="6 7" id="KW-0472">Membrane</keyword>
<feature type="transmembrane region" description="Helical" evidence="7">
    <location>
        <begin position="276"/>
        <end position="298"/>
    </location>
</feature>
<dbReference type="InterPro" id="IPR020846">
    <property type="entry name" value="MFS_dom"/>
</dbReference>
<evidence type="ECO:0000256" key="5">
    <source>
        <dbReference type="ARBA" id="ARBA00022989"/>
    </source>
</evidence>
<evidence type="ECO:0000256" key="4">
    <source>
        <dbReference type="ARBA" id="ARBA00022692"/>
    </source>
</evidence>
<gene>
    <name evidence="9" type="ORF">FDO65_02845</name>
</gene>
<dbReference type="EMBL" id="SZZH01000001">
    <property type="protein sequence ID" value="TKV62099.1"/>
    <property type="molecule type" value="Genomic_DNA"/>
</dbReference>
<evidence type="ECO:0000259" key="8">
    <source>
        <dbReference type="PROSITE" id="PS50850"/>
    </source>
</evidence>
<dbReference type="InterPro" id="IPR036259">
    <property type="entry name" value="MFS_trans_sf"/>
</dbReference>
<dbReference type="InterPro" id="IPR004638">
    <property type="entry name" value="EmrB-like"/>
</dbReference>
<feature type="transmembrane region" description="Helical" evidence="7">
    <location>
        <begin position="177"/>
        <end position="195"/>
    </location>
</feature>
<evidence type="ECO:0000256" key="2">
    <source>
        <dbReference type="ARBA" id="ARBA00022448"/>
    </source>
</evidence>
<dbReference type="Gene3D" id="1.20.1720.10">
    <property type="entry name" value="Multidrug resistance protein D"/>
    <property type="match status" value="2"/>
</dbReference>
<dbReference type="OrthoDB" id="4668943at2"/>
<dbReference type="PANTHER" id="PTHR42718">
    <property type="entry name" value="MAJOR FACILITATOR SUPERFAMILY MULTIDRUG TRANSPORTER MFSC"/>
    <property type="match status" value="1"/>
</dbReference>
<dbReference type="Proteomes" id="UP000306985">
    <property type="component" value="Unassembled WGS sequence"/>
</dbReference>
<evidence type="ECO:0000256" key="7">
    <source>
        <dbReference type="SAM" id="Phobius"/>
    </source>
</evidence>
<dbReference type="InterPro" id="IPR005829">
    <property type="entry name" value="Sugar_transporter_CS"/>
</dbReference>
<proteinExistence type="predicted"/>
<feature type="transmembrane region" description="Helical" evidence="7">
    <location>
        <begin position="117"/>
        <end position="137"/>
    </location>
</feature>
<feature type="transmembrane region" description="Helical" evidence="7">
    <location>
        <begin position="143"/>
        <end position="165"/>
    </location>
</feature>
<accession>A0A4U6QNV7</accession>
<dbReference type="InterPro" id="IPR011701">
    <property type="entry name" value="MFS"/>
</dbReference>
<dbReference type="PROSITE" id="PS50850">
    <property type="entry name" value="MFS"/>
    <property type="match status" value="1"/>
</dbReference>
<keyword evidence="5 7" id="KW-1133">Transmembrane helix</keyword>
<feature type="transmembrane region" description="Helical" evidence="7">
    <location>
        <begin position="86"/>
        <end position="105"/>
    </location>
</feature>
<keyword evidence="3" id="KW-1003">Cell membrane</keyword>